<keyword evidence="4" id="KW-0812">Transmembrane</keyword>
<gene>
    <name evidence="5" type="ORF">IPJ48_02820</name>
</gene>
<reference evidence="5" key="1">
    <citation type="submission" date="2020-10" db="EMBL/GenBank/DDBJ databases">
        <title>Connecting structure to function with the recovery of over 1000 high-quality activated sludge metagenome-assembled genomes encoding full-length rRNA genes using long-read sequencing.</title>
        <authorList>
            <person name="Singleton C.M."/>
            <person name="Petriglieri F."/>
            <person name="Kristensen J.M."/>
            <person name="Kirkegaard R.H."/>
            <person name="Michaelsen T.Y."/>
            <person name="Andersen M.H."/>
            <person name="Karst S.M."/>
            <person name="Dueholm M.S."/>
            <person name="Nielsen P.H."/>
            <person name="Albertsen M."/>
        </authorList>
    </citation>
    <scope>NUCLEOTIDE SEQUENCE</scope>
    <source>
        <strain evidence="5">EsbW_18-Q3-R4-48_MAXAC.044</strain>
    </source>
</reference>
<proteinExistence type="inferred from homology"/>
<evidence type="ECO:0000313" key="6">
    <source>
        <dbReference type="Proteomes" id="UP000886602"/>
    </source>
</evidence>
<dbReference type="PANTHER" id="PTHR33755">
    <property type="entry name" value="TOXIN PARE1-RELATED"/>
    <property type="match status" value="1"/>
</dbReference>
<dbReference type="Gene3D" id="3.30.2310.20">
    <property type="entry name" value="RelE-like"/>
    <property type="match status" value="1"/>
</dbReference>
<evidence type="ECO:0000313" key="5">
    <source>
        <dbReference type="EMBL" id="MBK7422103.1"/>
    </source>
</evidence>
<dbReference type="EMBL" id="JADJNC010000004">
    <property type="protein sequence ID" value="MBK7422103.1"/>
    <property type="molecule type" value="Genomic_DNA"/>
</dbReference>
<sequence length="96" mass="11393">MAEYRLTPAAERDLETIWTHTFQEWGIEQANRYTDMLTTAFAELAQSPRTAPVCEQIRPGYRRRSVERHMIYFRITAYGIAIVRILHERMDAPRHL</sequence>
<organism evidence="5 6">
    <name type="scientific">Candidatus Propionivibrio dominans</name>
    <dbReference type="NCBI Taxonomy" id="2954373"/>
    <lineage>
        <taxon>Bacteria</taxon>
        <taxon>Pseudomonadati</taxon>
        <taxon>Pseudomonadota</taxon>
        <taxon>Betaproteobacteria</taxon>
        <taxon>Rhodocyclales</taxon>
        <taxon>Rhodocyclaceae</taxon>
        <taxon>Propionivibrio</taxon>
    </lineage>
</organism>
<accession>A0A9D7I7G8</accession>
<keyword evidence="2" id="KW-1277">Toxin-antitoxin system</keyword>
<dbReference type="InterPro" id="IPR028344">
    <property type="entry name" value="ParE1/4"/>
</dbReference>
<keyword evidence="4" id="KW-0472">Membrane</keyword>
<dbReference type="AlphaFoldDB" id="A0A9D7I7G8"/>
<evidence type="ECO:0000256" key="1">
    <source>
        <dbReference type="ARBA" id="ARBA00006226"/>
    </source>
</evidence>
<evidence type="ECO:0000256" key="3">
    <source>
        <dbReference type="PIRNR" id="PIRNR029218"/>
    </source>
</evidence>
<keyword evidence="4" id="KW-1133">Transmembrane helix</keyword>
<evidence type="ECO:0000256" key="2">
    <source>
        <dbReference type="ARBA" id="ARBA00022649"/>
    </source>
</evidence>
<dbReference type="Proteomes" id="UP000886602">
    <property type="component" value="Unassembled WGS sequence"/>
</dbReference>
<dbReference type="InterPro" id="IPR051803">
    <property type="entry name" value="TA_system_RelE-like_toxin"/>
</dbReference>
<dbReference type="PIRSF" id="PIRSF029218">
    <property type="entry name" value="ParE"/>
    <property type="match status" value="1"/>
</dbReference>
<evidence type="ECO:0000256" key="4">
    <source>
        <dbReference type="SAM" id="Phobius"/>
    </source>
</evidence>
<name>A0A9D7I7G8_9RHOO</name>
<feature type="transmembrane region" description="Helical" evidence="4">
    <location>
        <begin position="71"/>
        <end position="87"/>
    </location>
</feature>
<dbReference type="PANTHER" id="PTHR33755:SF9">
    <property type="entry name" value="TOXIN PARE1"/>
    <property type="match status" value="1"/>
</dbReference>
<dbReference type="InterPro" id="IPR007712">
    <property type="entry name" value="RelE/ParE_toxin"/>
</dbReference>
<dbReference type="InterPro" id="IPR035093">
    <property type="entry name" value="RelE/ParE_toxin_dom_sf"/>
</dbReference>
<dbReference type="Pfam" id="PF05016">
    <property type="entry name" value="ParE_toxin"/>
    <property type="match status" value="1"/>
</dbReference>
<comment type="caution">
    <text evidence="5">The sequence shown here is derived from an EMBL/GenBank/DDBJ whole genome shotgun (WGS) entry which is preliminary data.</text>
</comment>
<comment type="similarity">
    <text evidence="1 3">Belongs to the RelE toxin family.</text>
</comment>
<protein>
    <recommendedName>
        <fullName evidence="3">Toxin</fullName>
    </recommendedName>
</protein>